<dbReference type="InterPro" id="IPR037523">
    <property type="entry name" value="VOC_core"/>
</dbReference>
<protein>
    <submittedName>
        <fullName evidence="2">Glyoxalase family protein</fullName>
    </submittedName>
</protein>
<dbReference type="Pfam" id="PF00903">
    <property type="entry name" value="Glyoxalase"/>
    <property type="match status" value="2"/>
</dbReference>
<comment type="caution">
    <text evidence="2">The sequence shown here is derived from an EMBL/GenBank/DDBJ whole genome shotgun (WGS) entry which is preliminary data.</text>
</comment>
<dbReference type="SUPFAM" id="SSF54593">
    <property type="entry name" value="Glyoxalase/Bleomycin resistance protein/Dihydroxybiphenyl dioxygenase"/>
    <property type="match status" value="2"/>
</dbReference>
<evidence type="ECO:0000259" key="1">
    <source>
        <dbReference type="PROSITE" id="PS51819"/>
    </source>
</evidence>
<accession>H0E0D5</accession>
<dbReference type="PANTHER" id="PTHR43279">
    <property type="entry name" value="CATECHOL-2,3-DIOXYGENASE"/>
    <property type="match status" value="1"/>
</dbReference>
<proteinExistence type="predicted"/>
<feature type="domain" description="VOC" evidence="1">
    <location>
        <begin position="137"/>
        <end position="258"/>
    </location>
</feature>
<keyword evidence="3" id="KW-1185">Reference proteome</keyword>
<dbReference type="PROSITE" id="PS51819">
    <property type="entry name" value="VOC"/>
    <property type="match status" value="2"/>
</dbReference>
<evidence type="ECO:0000313" key="3">
    <source>
        <dbReference type="Proteomes" id="UP000005143"/>
    </source>
</evidence>
<name>H0E0D5_9ACTN</name>
<dbReference type="InterPro" id="IPR004360">
    <property type="entry name" value="Glyas_Fos-R_dOase_dom"/>
</dbReference>
<dbReference type="AlphaFoldDB" id="H0E0D5"/>
<sequence length="258" mass="28017">MDLTAAPDGGSEPLLALVERPDARPSGSFANLFHVALKTPSRDELALTYRRILDAGGSLAYAIDHWPHSSIYIDDPDGSTVELLVDKPAEAWGVLQEEIDLYYRSPPPPALDLDALAAAAQPAGGAYAPARGATRWSVNHVHFDTAVADYERARDFYVPALGFELNAEHLAWRVLFGRVGSYHHHVAVNAWRKLDRRPDAGLELAGIRRWSLILPDQADVDATASRLRQHGFAVASLDDGAIESSDPAGITVRVGRDA</sequence>
<dbReference type="PATRIC" id="fig|1097667.3.peg.242"/>
<dbReference type="Gene3D" id="3.10.180.10">
    <property type="entry name" value="2,3-Dihydroxybiphenyl 1,2-Dioxygenase, domain 1"/>
    <property type="match status" value="2"/>
</dbReference>
<reference evidence="2 3" key="1">
    <citation type="journal article" date="2013" name="Biodegradation">
        <title>Quantitative proteomic analysis of ibuprofen-degrading Patulibacter sp. strain I11.</title>
        <authorList>
            <person name="Almeida B."/>
            <person name="Kjeldal H."/>
            <person name="Lolas I."/>
            <person name="Knudsen A.D."/>
            <person name="Carvalho G."/>
            <person name="Nielsen K.L."/>
            <person name="Barreto Crespo M.T."/>
            <person name="Stensballe A."/>
            <person name="Nielsen J.L."/>
        </authorList>
    </citation>
    <scope>NUCLEOTIDE SEQUENCE [LARGE SCALE GENOMIC DNA]</scope>
    <source>
        <strain evidence="2 3">I11</strain>
    </source>
</reference>
<organism evidence="2 3">
    <name type="scientific">Patulibacter medicamentivorans</name>
    <dbReference type="NCBI Taxonomy" id="1097667"/>
    <lineage>
        <taxon>Bacteria</taxon>
        <taxon>Bacillati</taxon>
        <taxon>Actinomycetota</taxon>
        <taxon>Thermoleophilia</taxon>
        <taxon>Solirubrobacterales</taxon>
        <taxon>Patulibacteraceae</taxon>
        <taxon>Patulibacter</taxon>
    </lineage>
</organism>
<dbReference type="EMBL" id="AGUD01000006">
    <property type="protein sequence ID" value="EHN12938.1"/>
    <property type="molecule type" value="Genomic_DNA"/>
</dbReference>
<dbReference type="Proteomes" id="UP000005143">
    <property type="component" value="Unassembled WGS sequence"/>
</dbReference>
<dbReference type="PANTHER" id="PTHR43279:SF1">
    <property type="entry name" value="CATECHOL-2,3-DIOXYGENASE"/>
    <property type="match status" value="1"/>
</dbReference>
<dbReference type="InterPro" id="IPR029068">
    <property type="entry name" value="Glyas_Bleomycin-R_OHBP_Dase"/>
</dbReference>
<evidence type="ECO:0000313" key="2">
    <source>
        <dbReference type="EMBL" id="EHN12938.1"/>
    </source>
</evidence>
<gene>
    <name evidence="2" type="ORF">PAI11_02430</name>
</gene>
<feature type="domain" description="VOC" evidence="1">
    <location>
        <begin position="1"/>
        <end position="86"/>
    </location>
</feature>